<accession>A0A520KES5</accession>
<evidence type="ECO:0000313" key="5">
    <source>
        <dbReference type="Proteomes" id="UP000316080"/>
    </source>
</evidence>
<protein>
    <submittedName>
        <fullName evidence="3">Uncharacterized protein</fullName>
    </submittedName>
</protein>
<keyword evidence="2" id="KW-0812">Transmembrane</keyword>
<proteinExistence type="predicted"/>
<reference evidence="4 6" key="1">
    <citation type="journal article" date="2019" name="Nat. Microbiol.">
        <title>Expanding anaerobic alkane metabolism in the domain of Archaea.</title>
        <authorList>
            <person name="Wang Y."/>
            <person name="Wegener G."/>
            <person name="Hou J."/>
            <person name="Wang F."/>
            <person name="Xiao X."/>
        </authorList>
    </citation>
    <scope>NUCLEOTIDE SEQUENCE [LARGE SCALE GENOMIC DNA]</scope>
    <source>
        <strain evidence="4">WYZ-LMO11</strain>
    </source>
</reference>
<gene>
    <name evidence="4" type="ORF">DSO09_03695</name>
    <name evidence="3" type="ORF">EF809_04715</name>
</gene>
<dbReference type="Proteomes" id="UP000317265">
    <property type="component" value="Unassembled WGS sequence"/>
</dbReference>
<feature type="transmembrane region" description="Helical" evidence="2">
    <location>
        <begin position="12"/>
        <end position="33"/>
    </location>
</feature>
<keyword evidence="2" id="KW-0472">Membrane</keyword>
<name>A0A520KES5_9CREN</name>
<evidence type="ECO:0000256" key="2">
    <source>
        <dbReference type="SAM" id="Phobius"/>
    </source>
</evidence>
<dbReference type="Proteomes" id="UP000316080">
    <property type="component" value="Unassembled WGS sequence"/>
</dbReference>
<dbReference type="AlphaFoldDB" id="A0A520KES5"/>
<sequence length="167" mass="18514">MSEKKSVSRTTAIMLGVICIILAICLAVAVINYQMIINEKDKTIASLNNQISNLQSQVDNLNSIVSLKKVEILEKDKTVNLPAGGHTTFYYSTPYSGYIRIDFTASGPVYFRVYNPSYGYSIRYPESGTETSGRFIVPVLPGTTYVYIEHPALLIGASVTFTITYVY</sequence>
<evidence type="ECO:0000313" key="3">
    <source>
        <dbReference type="EMBL" id="RZN55711.1"/>
    </source>
</evidence>
<dbReference type="EMBL" id="RXIH01000037">
    <property type="protein sequence ID" value="RZN55711.1"/>
    <property type="molecule type" value="Genomic_DNA"/>
</dbReference>
<evidence type="ECO:0000313" key="6">
    <source>
        <dbReference type="Proteomes" id="UP000317265"/>
    </source>
</evidence>
<keyword evidence="1" id="KW-0175">Coiled coil</keyword>
<evidence type="ECO:0000313" key="4">
    <source>
        <dbReference type="EMBL" id="TDA38755.1"/>
    </source>
</evidence>
<reference evidence="3 5" key="2">
    <citation type="journal article" date="2019" name="Nat. Microbiol.">
        <title>Wide diversity of methane and short-chain alkane metabolisms in uncultured archaea.</title>
        <authorList>
            <person name="Borrel G."/>
            <person name="Adam P.S."/>
            <person name="McKay L.J."/>
            <person name="Chen L.X."/>
            <person name="Sierra-Garcia I.N."/>
            <person name="Sieber C.M."/>
            <person name="Letourneur Q."/>
            <person name="Ghozlane A."/>
            <person name="Andersen G.L."/>
            <person name="Li W.J."/>
            <person name="Hallam S.J."/>
            <person name="Muyzer G."/>
            <person name="de Oliveira V.M."/>
            <person name="Inskeep W.P."/>
            <person name="Banfield J.F."/>
            <person name="Gribaldo S."/>
        </authorList>
    </citation>
    <scope>NUCLEOTIDE SEQUENCE [LARGE SCALE GENOMIC DNA]</scope>
    <source>
        <strain evidence="3">Verst-YHS</strain>
    </source>
</reference>
<organism evidence="3 5">
    <name type="scientific">Thermoproteota archaeon</name>
    <dbReference type="NCBI Taxonomy" id="2056631"/>
    <lineage>
        <taxon>Archaea</taxon>
        <taxon>Thermoproteota</taxon>
    </lineage>
</organism>
<evidence type="ECO:0000256" key="1">
    <source>
        <dbReference type="SAM" id="Coils"/>
    </source>
</evidence>
<feature type="coiled-coil region" evidence="1">
    <location>
        <begin position="37"/>
        <end position="64"/>
    </location>
</feature>
<dbReference type="EMBL" id="QNVI01000043">
    <property type="protein sequence ID" value="TDA38755.1"/>
    <property type="molecule type" value="Genomic_DNA"/>
</dbReference>
<comment type="caution">
    <text evidence="3">The sequence shown here is derived from an EMBL/GenBank/DDBJ whole genome shotgun (WGS) entry which is preliminary data.</text>
</comment>
<keyword evidence="2" id="KW-1133">Transmembrane helix</keyword>